<keyword evidence="3" id="KW-0596">Phosphopantetheine</keyword>
<dbReference type="PANTHER" id="PTHR45527:SF1">
    <property type="entry name" value="FATTY ACID SYNTHASE"/>
    <property type="match status" value="1"/>
</dbReference>
<dbReference type="InterPro" id="IPR045851">
    <property type="entry name" value="AMP-bd_C_sf"/>
</dbReference>
<organism evidence="6 7">
    <name type="scientific">Tolypothrix tenuis PCC 7101</name>
    <dbReference type="NCBI Taxonomy" id="231146"/>
    <lineage>
        <taxon>Bacteria</taxon>
        <taxon>Bacillati</taxon>
        <taxon>Cyanobacteriota</taxon>
        <taxon>Cyanophyceae</taxon>
        <taxon>Nostocales</taxon>
        <taxon>Tolypothrichaceae</taxon>
        <taxon>Tolypothrix</taxon>
    </lineage>
</organism>
<dbReference type="InterPro" id="IPR001242">
    <property type="entry name" value="Condensation_dom"/>
</dbReference>
<dbReference type="SUPFAM" id="SSF47336">
    <property type="entry name" value="ACP-like"/>
    <property type="match status" value="1"/>
</dbReference>
<protein>
    <submittedName>
        <fullName evidence="6">Amino acid adenylation domain-containing protein</fullName>
    </submittedName>
</protein>
<dbReference type="SUPFAM" id="SSF52777">
    <property type="entry name" value="CoA-dependent acyltransferases"/>
    <property type="match status" value="2"/>
</dbReference>
<dbReference type="Proteomes" id="UP000218785">
    <property type="component" value="Chromosome"/>
</dbReference>
<dbReference type="InterPro" id="IPR009081">
    <property type="entry name" value="PP-bd_ACP"/>
</dbReference>
<dbReference type="Gene3D" id="3.30.559.30">
    <property type="entry name" value="Nonribosomal peptide synthetase, condensation domain"/>
    <property type="match status" value="1"/>
</dbReference>
<comment type="cofactor">
    <cofactor evidence="1">
        <name>pantetheine 4'-phosphate</name>
        <dbReference type="ChEBI" id="CHEBI:47942"/>
    </cofactor>
</comment>
<keyword evidence="7" id="KW-1185">Reference proteome</keyword>
<dbReference type="InterPro" id="IPR010071">
    <property type="entry name" value="AA_adenyl_dom"/>
</dbReference>
<dbReference type="GO" id="GO:0003824">
    <property type="term" value="F:catalytic activity"/>
    <property type="evidence" value="ECO:0007669"/>
    <property type="project" value="InterPro"/>
</dbReference>
<gene>
    <name evidence="6" type="ORF">NIES37_35690</name>
</gene>
<dbReference type="GO" id="GO:0008610">
    <property type="term" value="P:lipid biosynthetic process"/>
    <property type="evidence" value="ECO:0007669"/>
    <property type="project" value="UniProtKB-ARBA"/>
</dbReference>
<dbReference type="FunFam" id="3.30.300.30:FF:000010">
    <property type="entry name" value="Enterobactin synthetase component F"/>
    <property type="match status" value="1"/>
</dbReference>
<dbReference type="PROSITE" id="PS00012">
    <property type="entry name" value="PHOSPHOPANTETHEINE"/>
    <property type="match status" value="1"/>
</dbReference>
<dbReference type="GO" id="GO:0043041">
    <property type="term" value="P:amino acid activation for nonribosomal peptide biosynthetic process"/>
    <property type="evidence" value="ECO:0007669"/>
    <property type="project" value="TreeGrafter"/>
</dbReference>
<dbReference type="InterPro" id="IPR020806">
    <property type="entry name" value="PKS_PP-bd"/>
</dbReference>
<dbReference type="CDD" id="cd19543">
    <property type="entry name" value="DCL_NRPS"/>
    <property type="match status" value="1"/>
</dbReference>
<dbReference type="Gene3D" id="3.30.300.30">
    <property type="match status" value="1"/>
</dbReference>
<dbReference type="Gene3D" id="2.30.38.10">
    <property type="entry name" value="Luciferase, Domain 3"/>
    <property type="match status" value="1"/>
</dbReference>
<feature type="domain" description="Carrier" evidence="5">
    <location>
        <begin position="981"/>
        <end position="1056"/>
    </location>
</feature>
<evidence type="ECO:0000256" key="3">
    <source>
        <dbReference type="ARBA" id="ARBA00022450"/>
    </source>
</evidence>
<comment type="similarity">
    <text evidence="2">Belongs to the ATP-dependent AMP-binding enzyme family.</text>
</comment>
<accession>A0A1Z4N1K0</accession>
<dbReference type="NCBIfam" id="TIGR01733">
    <property type="entry name" value="AA-adenyl-dom"/>
    <property type="match status" value="1"/>
</dbReference>
<dbReference type="InterPro" id="IPR025110">
    <property type="entry name" value="AMP-bd_C"/>
</dbReference>
<dbReference type="FunFam" id="3.40.50.980:FF:000001">
    <property type="entry name" value="Non-ribosomal peptide synthetase"/>
    <property type="match status" value="1"/>
</dbReference>
<evidence type="ECO:0000256" key="1">
    <source>
        <dbReference type="ARBA" id="ARBA00001957"/>
    </source>
</evidence>
<evidence type="ECO:0000256" key="4">
    <source>
        <dbReference type="ARBA" id="ARBA00022553"/>
    </source>
</evidence>
<dbReference type="Pfam" id="PF00501">
    <property type="entry name" value="AMP-binding"/>
    <property type="match status" value="1"/>
</dbReference>
<dbReference type="GO" id="GO:0005829">
    <property type="term" value="C:cytosol"/>
    <property type="evidence" value="ECO:0007669"/>
    <property type="project" value="TreeGrafter"/>
</dbReference>
<proteinExistence type="inferred from homology"/>
<evidence type="ECO:0000313" key="7">
    <source>
        <dbReference type="Proteomes" id="UP000218785"/>
    </source>
</evidence>
<dbReference type="FunFam" id="1.10.1200.10:FF:000005">
    <property type="entry name" value="Nonribosomal peptide synthetase 1"/>
    <property type="match status" value="1"/>
</dbReference>
<dbReference type="PROSITE" id="PS00455">
    <property type="entry name" value="AMP_BINDING"/>
    <property type="match status" value="1"/>
</dbReference>
<dbReference type="Gene3D" id="3.40.50.980">
    <property type="match status" value="2"/>
</dbReference>
<dbReference type="GO" id="GO:0031177">
    <property type="term" value="F:phosphopantetheine binding"/>
    <property type="evidence" value="ECO:0007669"/>
    <property type="project" value="InterPro"/>
</dbReference>
<evidence type="ECO:0000259" key="5">
    <source>
        <dbReference type="PROSITE" id="PS50075"/>
    </source>
</evidence>
<dbReference type="SMART" id="SM00823">
    <property type="entry name" value="PKS_PP"/>
    <property type="match status" value="1"/>
</dbReference>
<dbReference type="AlphaFoldDB" id="A0A1Z4N1K0"/>
<dbReference type="SUPFAM" id="SSF56801">
    <property type="entry name" value="Acetyl-CoA synthetase-like"/>
    <property type="match status" value="1"/>
</dbReference>
<keyword evidence="4" id="KW-0597">Phosphoprotein</keyword>
<dbReference type="Gene3D" id="3.40.50.1820">
    <property type="entry name" value="alpha/beta hydrolase"/>
    <property type="match status" value="1"/>
</dbReference>
<dbReference type="GO" id="GO:0044550">
    <property type="term" value="P:secondary metabolite biosynthetic process"/>
    <property type="evidence" value="ECO:0007669"/>
    <property type="project" value="UniProtKB-ARBA"/>
</dbReference>
<dbReference type="FunFam" id="3.40.50.12780:FF:000012">
    <property type="entry name" value="Non-ribosomal peptide synthetase"/>
    <property type="match status" value="1"/>
</dbReference>
<reference evidence="6 7" key="1">
    <citation type="submission" date="2017-06" db="EMBL/GenBank/DDBJ databases">
        <title>Genome sequencing of cyanobaciteial culture collection at National Institute for Environmental Studies (NIES).</title>
        <authorList>
            <person name="Hirose Y."/>
            <person name="Shimura Y."/>
            <person name="Fujisawa T."/>
            <person name="Nakamura Y."/>
            <person name="Kawachi M."/>
        </authorList>
    </citation>
    <scope>NUCLEOTIDE SEQUENCE [LARGE SCALE GENOMIC DNA]</scope>
    <source>
        <strain evidence="6 7">NIES-37</strain>
    </source>
</reference>
<dbReference type="EMBL" id="AP018248">
    <property type="protein sequence ID" value="BAY99586.1"/>
    <property type="molecule type" value="Genomic_DNA"/>
</dbReference>
<dbReference type="InterPro" id="IPR006162">
    <property type="entry name" value="Ppantetheine_attach_site"/>
</dbReference>
<sequence length="1095" mass="123279">MNTVNIENIYELSPVQQGILFHSLYESEFGAYFVQLSYGLRGMLNIAAFEQAWERVVAHHSPLRTSFHWEGLDKPLQVVNKKVQLPLRKLDWRGIDPEEQQAKFQAWLLSDRQLGFNLSDESLLRLTLIRLGEEHYHFVWSSHHIILDGWSGALVFKDFALVYEALCQGEEITLPFGDRFAEYIAWLQQQDLSQAEAFWRQTLKGVTAPTCLTHLQVHSLSAQPEKYIEQSFKLSPVTTTALKSWAKQHQLTLNTIVQGAWALLLSRYSGENEVVYGVTVSGRPVELPKAESMVGIFINTLPLRVKLDAEMSLLSWLGKLQHQLLEIRQYEYTPLVEIQGWSEIPRGLPLFESIVVFENYPVDQALSDWRKNLEIETLSAVDYTSYPLTISVIPGSELEIRIAGDSTRFDTATITRMLGHFQTLLSGMAVNPEVRLHELPILTAAEKHQLLVEWNQTQLEFPQQCIHQLFEAQVEKTPDAVAVVFAEQSLTYQQLNQRANQLARYLQKLGVGAEVLVGIGVERSLEIAIAVLGVLKAGGAYIPLDPDQPAQRLSYMVQDANCQVLITQKHLVDALPAYQGEVVCLDADWAFIAQESELNLLNKVTPENLAYLIYTSGSTGQAKGVMVNHSSLVNAYYSWEQAYQLPSLTCHLQMANFSFDVFAGDFIRALCSGAKLVICPREFLLEPEKLYALMCQQKVDCAEFVPVVLNNLIQYLEKSQQSLDFMQLLICGSDSWYGGEYKKNKSFIGKQTRLINSFGLTETTIDSSYYESSSTNLSTEQLVPIGRPFANTQIYILDSYLQPVPIGVCGELYIAGEGLARGYHNRPELTAQKFIPNKFSHHPGASLYKTGDLARYLPDGNIAFVGRADNQVKIRGFRIELGEIEAVLSQHPAVAKAVVIAREDEPKNKRLVAYVIQNSSFPSLEISQLCDFLKPKLPQYMIPSAFVFLPKLPLLPNGKVDRRSLPKPDTNIVTFPDSFVPPRNAIEEVLIGIWAKILRVERVGIYDNFFDLGGHSLLATQVISRIRETFKLDIPLRCLFESPTVAELSQKLIAYESKPGMTAKIAQIVKQLEGMSAEEAQQALENRKAAKQVRV</sequence>
<dbReference type="KEGG" id="ttq:NIES37_35690"/>
<dbReference type="PANTHER" id="PTHR45527">
    <property type="entry name" value="NONRIBOSOMAL PEPTIDE SYNTHETASE"/>
    <property type="match status" value="1"/>
</dbReference>
<evidence type="ECO:0000313" key="6">
    <source>
        <dbReference type="EMBL" id="BAY99586.1"/>
    </source>
</evidence>
<dbReference type="InterPro" id="IPR036736">
    <property type="entry name" value="ACP-like_sf"/>
</dbReference>
<name>A0A1Z4N1K0_9CYAN</name>
<dbReference type="RefSeq" id="WP_096577823.1">
    <property type="nucleotide sequence ID" value="NZ_CAWNJS010000001.1"/>
</dbReference>
<dbReference type="InterPro" id="IPR020845">
    <property type="entry name" value="AMP-binding_CS"/>
</dbReference>
<dbReference type="InterPro" id="IPR023213">
    <property type="entry name" value="CAT-like_dom_sf"/>
</dbReference>
<dbReference type="Pfam" id="PF00550">
    <property type="entry name" value="PP-binding"/>
    <property type="match status" value="1"/>
</dbReference>
<dbReference type="FunFam" id="2.30.38.10:FF:000001">
    <property type="entry name" value="Non-ribosomal peptide synthetase PvdI"/>
    <property type="match status" value="1"/>
</dbReference>
<dbReference type="InterPro" id="IPR000873">
    <property type="entry name" value="AMP-dep_synth/lig_dom"/>
</dbReference>
<dbReference type="Pfam" id="PF13193">
    <property type="entry name" value="AMP-binding_C"/>
    <property type="match status" value="1"/>
</dbReference>
<dbReference type="Pfam" id="PF00668">
    <property type="entry name" value="Condensation"/>
    <property type="match status" value="1"/>
</dbReference>
<dbReference type="Gene3D" id="3.30.559.10">
    <property type="entry name" value="Chloramphenicol acetyltransferase-like domain"/>
    <property type="match status" value="1"/>
</dbReference>
<dbReference type="InterPro" id="IPR029058">
    <property type="entry name" value="AB_hydrolase_fold"/>
</dbReference>
<dbReference type="PROSITE" id="PS50075">
    <property type="entry name" value="CARRIER"/>
    <property type="match status" value="1"/>
</dbReference>
<evidence type="ECO:0000256" key="2">
    <source>
        <dbReference type="ARBA" id="ARBA00006432"/>
    </source>
</evidence>